<dbReference type="PANTHER" id="PTHR37017:SF11">
    <property type="entry name" value="ESTERASE_LIPASE_THIOESTERASE DOMAIN-CONTAINING PROTEIN"/>
    <property type="match status" value="1"/>
</dbReference>
<dbReference type="PANTHER" id="PTHR37017">
    <property type="entry name" value="AB HYDROLASE-1 DOMAIN-CONTAINING PROTEIN-RELATED"/>
    <property type="match status" value="1"/>
</dbReference>
<evidence type="ECO:0000313" key="2">
    <source>
        <dbReference type="EMBL" id="KAI1615576.1"/>
    </source>
</evidence>
<dbReference type="Gene3D" id="3.40.50.1820">
    <property type="entry name" value="alpha/beta hydrolase"/>
    <property type="match status" value="1"/>
</dbReference>
<dbReference type="Pfam" id="PF12697">
    <property type="entry name" value="Abhydrolase_6"/>
    <property type="match status" value="1"/>
</dbReference>
<accession>A0AAN6IFH6</accession>
<proteinExistence type="predicted"/>
<feature type="domain" description="AB hydrolase-1" evidence="1">
    <location>
        <begin position="8"/>
        <end position="266"/>
    </location>
</feature>
<dbReference type="GO" id="GO:0016787">
    <property type="term" value="F:hydrolase activity"/>
    <property type="evidence" value="ECO:0007669"/>
    <property type="project" value="UniProtKB-KW"/>
</dbReference>
<dbReference type="EMBL" id="MU404352">
    <property type="protein sequence ID" value="KAI1615576.1"/>
    <property type="molecule type" value="Genomic_DNA"/>
</dbReference>
<evidence type="ECO:0000313" key="3">
    <source>
        <dbReference type="Proteomes" id="UP001203852"/>
    </source>
</evidence>
<gene>
    <name evidence="2" type="ORF">EDD36DRAFT_192047</name>
</gene>
<dbReference type="Proteomes" id="UP001203852">
    <property type="component" value="Unassembled WGS sequence"/>
</dbReference>
<reference evidence="2" key="1">
    <citation type="journal article" date="2022" name="bioRxiv">
        <title>Deciphering the potential niche of two novel black yeast fungi from a biological soil crust based on their genomes, phenotypes, and melanin regulation.</title>
        <authorList>
            <consortium name="DOE Joint Genome Institute"/>
            <person name="Carr E.C."/>
            <person name="Barton Q."/>
            <person name="Grambo S."/>
            <person name="Sullivan M."/>
            <person name="Renfro C.M."/>
            <person name="Kuo A."/>
            <person name="Pangilinan J."/>
            <person name="Lipzen A."/>
            <person name="Keymanesh K."/>
            <person name="Savage E."/>
            <person name="Barry K."/>
            <person name="Grigoriev I.V."/>
            <person name="Riekhof W.R."/>
            <person name="Harris S.S."/>
        </authorList>
    </citation>
    <scope>NUCLEOTIDE SEQUENCE</scope>
    <source>
        <strain evidence="2">JF 03-4F</strain>
    </source>
</reference>
<name>A0AAN6IFH6_9EURO</name>
<dbReference type="SUPFAM" id="SSF53474">
    <property type="entry name" value="alpha/beta-Hydrolases"/>
    <property type="match status" value="1"/>
</dbReference>
<dbReference type="InterPro" id="IPR029058">
    <property type="entry name" value="AB_hydrolase_fold"/>
</dbReference>
<dbReference type="AlphaFoldDB" id="A0AAN6IFH6"/>
<evidence type="ECO:0000259" key="1">
    <source>
        <dbReference type="Pfam" id="PF12697"/>
    </source>
</evidence>
<sequence length="277" mass="30280">MSKQLPTIIIVHGAWHSPEHYELLASRLRSQGYKTVLPRLASVHYASQNSPPPRGLSEDINAVRTAIQTELDTEPTTDVVLLGHSYGSLPASSAIENLDKQTRLKSGYSNGIVAFLVISGPLMPTGTSAWIAAWGGQYPPIFTMSRLKNEDGSDSNIETSMPASPPGPVAMLYHDLPADEAEKYAAMLKPHVFNGHYDQIKFAGYLVVPTYYLICEDDHALPKQFQQMIVDNASKEIAEKGGRAIMVTGIASSHSPFLSRVEETADWVSRCARQALS</sequence>
<dbReference type="InterPro" id="IPR000073">
    <property type="entry name" value="AB_hydrolase_1"/>
</dbReference>
<organism evidence="2 3">
    <name type="scientific">Exophiala viscosa</name>
    <dbReference type="NCBI Taxonomy" id="2486360"/>
    <lineage>
        <taxon>Eukaryota</taxon>
        <taxon>Fungi</taxon>
        <taxon>Dikarya</taxon>
        <taxon>Ascomycota</taxon>
        <taxon>Pezizomycotina</taxon>
        <taxon>Eurotiomycetes</taxon>
        <taxon>Chaetothyriomycetidae</taxon>
        <taxon>Chaetothyriales</taxon>
        <taxon>Herpotrichiellaceae</taxon>
        <taxon>Exophiala</taxon>
    </lineage>
</organism>
<comment type="caution">
    <text evidence="2">The sequence shown here is derived from an EMBL/GenBank/DDBJ whole genome shotgun (WGS) entry which is preliminary data.</text>
</comment>
<keyword evidence="2" id="KW-0378">Hydrolase</keyword>
<dbReference type="InterPro" id="IPR052897">
    <property type="entry name" value="Sec-Metab_Biosynth_Hydrolase"/>
</dbReference>
<protein>
    <submittedName>
        <fullName evidence="2">Alpha/beta hydrolase fold-1</fullName>
    </submittedName>
</protein>
<keyword evidence="3" id="KW-1185">Reference proteome</keyword>